<evidence type="ECO:0000256" key="8">
    <source>
        <dbReference type="SAM" id="SignalP"/>
    </source>
</evidence>
<comment type="caution">
    <text evidence="10">The sequence shown here is derived from an EMBL/GenBank/DDBJ whole genome shotgun (WGS) entry which is preliminary data.</text>
</comment>
<dbReference type="InterPro" id="IPR036851">
    <property type="entry name" value="Chloroperoxidase-like_sf"/>
</dbReference>
<organism evidence="10 11">
    <name type="scientific">Coleophoma cylindrospora</name>
    <dbReference type="NCBI Taxonomy" id="1849047"/>
    <lineage>
        <taxon>Eukaryota</taxon>
        <taxon>Fungi</taxon>
        <taxon>Dikarya</taxon>
        <taxon>Ascomycota</taxon>
        <taxon>Pezizomycotina</taxon>
        <taxon>Leotiomycetes</taxon>
        <taxon>Helotiales</taxon>
        <taxon>Dermateaceae</taxon>
        <taxon>Coleophoma</taxon>
    </lineage>
</organism>
<keyword evidence="2" id="KW-0575">Peroxidase</keyword>
<comment type="similarity">
    <text evidence="7">Belongs to the chloroperoxidase family.</text>
</comment>
<feature type="signal peptide" evidence="8">
    <location>
        <begin position="1"/>
        <end position="21"/>
    </location>
</feature>
<evidence type="ECO:0000256" key="1">
    <source>
        <dbReference type="ARBA" id="ARBA00001970"/>
    </source>
</evidence>
<evidence type="ECO:0000313" key="10">
    <source>
        <dbReference type="EMBL" id="RDW81839.1"/>
    </source>
</evidence>
<keyword evidence="6" id="KW-0408">Iron</keyword>
<dbReference type="PANTHER" id="PTHR33577:SF16">
    <property type="entry name" value="HEME HALOPEROXIDASE FAMILY PROFILE DOMAIN-CONTAINING PROTEIN"/>
    <property type="match status" value="1"/>
</dbReference>
<gene>
    <name evidence="10" type="ORF">BP6252_02951</name>
</gene>
<dbReference type="GO" id="GO:0046872">
    <property type="term" value="F:metal ion binding"/>
    <property type="evidence" value="ECO:0007669"/>
    <property type="project" value="UniProtKB-KW"/>
</dbReference>
<evidence type="ECO:0000256" key="7">
    <source>
        <dbReference type="ARBA" id="ARBA00025795"/>
    </source>
</evidence>
<keyword evidence="3" id="KW-0349">Heme</keyword>
<dbReference type="InterPro" id="IPR000028">
    <property type="entry name" value="Chloroperoxidase"/>
</dbReference>
<reference evidence="10 11" key="1">
    <citation type="journal article" date="2018" name="IMA Fungus">
        <title>IMA Genome-F 9: Draft genome sequence of Annulohypoxylon stygium, Aspergillus mulundensis, Berkeleyomyces basicola (syn. Thielaviopsis basicola), Ceratocystis smalleyi, two Cercospora beticola strains, Coleophoma cylindrospora, Fusarium fracticaudum, Phialophora cf. hyalina, and Morchella septimelata.</title>
        <authorList>
            <person name="Wingfield B.D."/>
            <person name="Bills G.F."/>
            <person name="Dong Y."/>
            <person name="Huang W."/>
            <person name="Nel W.J."/>
            <person name="Swalarsk-Parry B.S."/>
            <person name="Vaghefi N."/>
            <person name="Wilken P.M."/>
            <person name="An Z."/>
            <person name="de Beer Z.W."/>
            <person name="De Vos L."/>
            <person name="Chen L."/>
            <person name="Duong T.A."/>
            <person name="Gao Y."/>
            <person name="Hammerbacher A."/>
            <person name="Kikkert J.R."/>
            <person name="Li Y."/>
            <person name="Li H."/>
            <person name="Li K."/>
            <person name="Li Q."/>
            <person name="Liu X."/>
            <person name="Ma X."/>
            <person name="Naidoo K."/>
            <person name="Pethybridge S.J."/>
            <person name="Sun J."/>
            <person name="Steenkamp E.T."/>
            <person name="van der Nest M.A."/>
            <person name="van Wyk S."/>
            <person name="Wingfield M.J."/>
            <person name="Xiong C."/>
            <person name="Yue Q."/>
            <person name="Zhang X."/>
        </authorList>
    </citation>
    <scope>NUCLEOTIDE SEQUENCE [LARGE SCALE GENOMIC DNA]</scope>
    <source>
        <strain evidence="10 11">BP6252</strain>
    </source>
</reference>
<name>A0A3D8S6B2_9HELO</name>
<dbReference type="AlphaFoldDB" id="A0A3D8S6B2"/>
<dbReference type="OrthoDB" id="407298at2759"/>
<evidence type="ECO:0000256" key="5">
    <source>
        <dbReference type="ARBA" id="ARBA00023002"/>
    </source>
</evidence>
<dbReference type="Pfam" id="PF01328">
    <property type="entry name" value="Peroxidase_2"/>
    <property type="match status" value="1"/>
</dbReference>
<dbReference type="PANTHER" id="PTHR33577">
    <property type="entry name" value="STERIGMATOCYSTIN BIOSYNTHESIS PEROXIDASE STCC-RELATED"/>
    <property type="match status" value="1"/>
</dbReference>
<evidence type="ECO:0000259" key="9">
    <source>
        <dbReference type="PROSITE" id="PS51405"/>
    </source>
</evidence>
<keyword evidence="8" id="KW-0732">Signal</keyword>
<evidence type="ECO:0000256" key="6">
    <source>
        <dbReference type="ARBA" id="ARBA00023004"/>
    </source>
</evidence>
<comment type="cofactor">
    <cofactor evidence="1">
        <name>heme b</name>
        <dbReference type="ChEBI" id="CHEBI:60344"/>
    </cofactor>
</comment>
<dbReference type="Gene3D" id="1.10.489.10">
    <property type="entry name" value="Chloroperoxidase-like"/>
    <property type="match status" value="1"/>
</dbReference>
<dbReference type="SUPFAM" id="SSF47571">
    <property type="entry name" value="Cloroperoxidase"/>
    <property type="match status" value="1"/>
</dbReference>
<keyword evidence="11" id="KW-1185">Reference proteome</keyword>
<sequence length="477" mass="51823">MKFTNCVSLFVLAEAVSQVAAFPALKDNVDLNTVVPLNAFKRSTNNAGNTVNVGSHNIPIEYLKNLLNESLAKTTPADVLLKKRTTFDPETQLIDVHGDHEFMLPDYAAGDVRGPCPGLNTLANHNYLPRNGYATIVEYIEATNKVWGMGREISLILATYGTLLGGNVVSLDPGVSMGGKSNAAGSKNILDNLGGLLGQPRGLSGTHNSFEVDGSNTRNDLYDPMGNNNDLNLTYFTEIYNLQKDAEVPNYSMDVMFEYAEKRFYQDISWNPNFIYLPWSGWFVRNAAIIFSGRLFVNCSEEYPEGILGKEGFKSIYGVSGPDDNLTYTSGADRIPENYYRRADDLTLVEGFTELVEQTILKHPVLFSIGGNTNGVNTFAGIDYANITGGAFNAADLLKGNNLLCFAFQALKEGSPNVLSTLYATIGPILSELTSLADSVILSLNCPAYKDLSVDGVDLFSYVKATYPGAAMSNGAI</sequence>
<keyword evidence="5" id="KW-0560">Oxidoreductase</keyword>
<evidence type="ECO:0000313" key="11">
    <source>
        <dbReference type="Proteomes" id="UP000256645"/>
    </source>
</evidence>
<accession>A0A3D8S6B2</accession>
<feature type="chain" id="PRO_5017552854" description="Heme haloperoxidase family profile domain-containing protein" evidence="8">
    <location>
        <begin position="22"/>
        <end position="477"/>
    </location>
</feature>
<keyword evidence="4" id="KW-0479">Metal-binding</keyword>
<evidence type="ECO:0000256" key="2">
    <source>
        <dbReference type="ARBA" id="ARBA00022559"/>
    </source>
</evidence>
<dbReference type="EMBL" id="PDLM01000003">
    <property type="protein sequence ID" value="RDW81839.1"/>
    <property type="molecule type" value="Genomic_DNA"/>
</dbReference>
<protein>
    <recommendedName>
        <fullName evidence="9">Heme haloperoxidase family profile domain-containing protein</fullName>
    </recommendedName>
</protein>
<dbReference type="Proteomes" id="UP000256645">
    <property type="component" value="Unassembled WGS sequence"/>
</dbReference>
<evidence type="ECO:0000256" key="3">
    <source>
        <dbReference type="ARBA" id="ARBA00022617"/>
    </source>
</evidence>
<feature type="domain" description="Heme haloperoxidase family profile" evidence="9">
    <location>
        <begin position="98"/>
        <end position="357"/>
    </location>
</feature>
<evidence type="ECO:0000256" key="4">
    <source>
        <dbReference type="ARBA" id="ARBA00022723"/>
    </source>
</evidence>
<proteinExistence type="inferred from homology"/>
<dbReference type="PROSITE" id="PS51405">
    <property type="entry name" value="HEME_HALOPEROXIDASE"/>
    <property type="match status" value="1"/>
</dbReference>
<dbReference type="GO" id="GO:0004601">
    <property type="term" value="F:peroxidase activity"/>
    <property type="evidence" value="ECO:0007669"/>
    <property type="project" value="UniProtKB-KW"/>
</dbReference>